<dbReference type="HOGENOM" id="CLU_1137803_0_0_1"/>
<dbReference type="Proteomes" id="UP000030706">
    <property type="component" value="Unassembled WGS sequence"/>
</dbReference>
<dbReference type="AlphaFoldDB" id="A0A074XZV1"/>
<dbReference type="RefSeq" id="XP_029765346.1">
    <property type="nucleotide sequence ID" value="XM_029902338.1"/>
</dbReference>
<reference evidence="1 2" key="1">
    <citation type="journal article" date="2014" name="BMC Genomics">
        <title>Genome sequencing of four Aureobasidium pullulans varieties: biotechnological potential, stress tolerance, and description of new species.</title>
        <authorList>
            <person name="Gostin Ar C."/>
            <person name="Ohm R.A."/>
            <person name="Kogej T."/>
            <person name="Sonjak S."/>
            <person name="Turk M."/>
            <person name="Zajc J."/>
            <person name="Zalar P."/>
            <person name="Grube M."/>
            <person name="Sun H."/>
            <person name="Han J."/>
            <person name="Sharma A."/>
            <person name="Chiniquy J."/>
            <person name="Ngan C.Y."/>
            <person name="Lipzen A."/>
            <person name="Barry K."/>
            <person name="Grigoriev I.V."/>
            <person name="Gunde-Cimerman N."/>
        </authorList>
    </citation>
    <scope>NUCLEOTIDE SEQUENCE [LARGE SCALE GENOMIC DNA]</scope>
    <source>
        <strain evidence="1 2">EXF-150</strain>
    </source>
</reference>
<gene>
    <name evidence="1" type="ORF">M438DRAFT_308348</name>
</gene>
<evidence type="ECO:0000313" key="1">
    <source>
        <dbReference type="EMBL" id="KEQ89159.1"/>
    </source>
</evidence>
<dbReference type="EMBL" id="KL584974">
    <property type="protein sequence ID" value="KEQ89159.1"/>
    <property type="molecule type" value="Genomic_DNA"/>
</dbReference>
<evidence type="ECO:0000313" key="2">
    <source>
        <dbReference type="Proteomes" id="UP000030706"/>
    </source>
</evidence>
<dbReference type="OrthoDB" id="3849578at2759"/>
<accession>A0A074XZV1</accession>
<protein>
    <recommendedName>
        <fullName evidence="3">F-box domain-containing protein</fullName>
    </recommendedName>
</protein>
<name>A0A074XZV1_AURPU</name>
<evidence type="ECO:0008006" key="3">
    <source>
        <dbReference type="Google" id="ProtNLM"/>
    </source>
</evidence>
<sequence length="249" mass="27998">MDSTLYSTSTSTPTLLTLPAELRLQIYSYVLGPSQPLLLSTYCGHNTWTSPPLSKTCSLLRNETSHLHFLNHEFIYDLRSPLDDGVKCLRKTLQWLREQGCRLGKLRFKHVSRGVLSIEELIKWVEVFVEFADVLPKHEQHVTFCQGPLRYREFAAQAAAALRQLVKYSGGINRDILGSGEEAVLAEWIVEEMEKTVEGKSVLKGLRVAEEFVRGFRVAAGGEVQGTNVLRWAMMSGGMIEGLKHVGYT</sequence>
<organism evidence="1 2">
    <name type="scientific">Aureobasidium pullulans EXF-150</name>
    <dbReference type="NCBI Taxonomy" id="1043002"/>
    <lineage>
        <taxon>Eukaryota</taxon>
        <taxon>Fungi</taxon>
        <taxon>Dikarya</taxon>
        <taxon>Ascomycota</taxon>
        <taxon>Pezizomycotina</taxon>
        <taxon>Dothideomycetes</taxon>
        <taxon>Dothideomycetidae</taxon>
        <taxon>Dothideales</taxon>
        <taxon>Saccotheciaceae</taxon>
        <taxon>Aureobasidium</taxon>
    </lineage>
</organism>
<keyword evidence="2" id="KW-1185">Reference proteome</keyword>
<dbReference type="GeneID" id="40744644"/>
<proteinExistence type="predicted"/>